<dbReference type="InterPro" id="IPR005625">
    <property type="entry name" value="PepSY-ass_TM"/>
</dbReference>
<evidence type="ECO:0000256" key="1">
    <source>
        <dbReference type="SAM" id="Phobius"/>
    </source>
</evidence>
<proteinExistence type="predicted"/>
<dbReference type="AlphaFoldDB" id="A0A9X2L7Y0"/>
<evidence type="ECO:0000313" key="3">
    <source>
        <dbReference type="Proteomes" id="UP001142610"/>
    </source>
</evidence>
<protein>
    <submittedName>
        <fullName evidence="2">PepSY domain-containing protein</fullName>
    </submittedName>
</protein>
<feature type="transmembrane region" description="Helical" evidence="1">
    <location>
        <begin position="138"/>
        <end position="159"/>
    </location>
</feature>
<reference evidence="2" key="1">
    <citation type="submission" date="2022-07" db="EMBL/GenBank/DDBJ databases">
        <title>Parvularcula maris sp. nov., an algicidal bacterium isolated from seawater.</title>
        <authorList>
            <person name="Li F."/>
        </authorList>
    </citation>
    <scope>NUCLEOTIDE SEQUENCE</scope>
    <source>
        <strain evidence="2">BGMRC 0090</strain>
    </source>
</reference>
<keyword evidence="1" id="KW-1133">Transmembrane helix</keyword>
<dbReference type="RefSeq" id="WP_256618525.1">
    <property type="nucleotide sequence ID" value="NZ_JANIBC010000002.1"/>
</dbReference>
<keyword evidence="1" id="KW-0812">Transmembrane</keyword>
<dbReference type="Pfam" id="PF03929">
    <property type="entry name" value="PepSY_TM"/>
    <property type="match status" value="1"/>
</dbReference>
<evidence type="ECO:0000313" key="2">
    <source>
        <dbReference type="EMBL" id="MCQ8184677.1"/>
    </source>
</evidence>
<organism evidence="2 3">
    <name type="scientific">Parvularcula maris</name>
    <dbReference type="NCBI Taxonomy" id="2965077"/>
    <lineage>
        <taxon>Bacteria</taxon>
        <taxon>Pseudomonadati</taxon>
        <taxon>Pseudomonadota</taxon>
        <taxon>Alphaproteobacteria</taxon>
        <taxon>Parvularculales</taxon>
        <taxon>Parvularculaceae</taxon>
        <taxon>Parvularcula</taxon>
    </lineage>
</organism>
<name>A0A9X2L7Y0_9PROT</name>
<accession>A0A9X2L7Y0</accession>
<gene>
    <name evidence="2" type="ORF">NOG11_04685</name>
</gene>
<dbReference type="Proteomes" id="UP001142610">
    <property type="component" value="Unassembled WGS sequence"/>
</dbReference>
<feature type="transmembrane region" description="Helical" evidence="1">
    <location>
        <begin position="12"/>
        <end position="34"/>
    </location>
</feature>
<comment type="caution">
    <text evidence="2">The sequence shown here is derived from an EMBL/GenBank/DDBJ whole genome shotgun (WGS) entry which is preliminary data.</text>
</comment>
<dbReference type="EMBL" id="JANIBC010000002">
    <property type="protein sequence ID" value="MCQ8184677.1"/>
    <property type="molecule type" value="Genomic_DNA"/>
</dbReference>
<keyword evidence="3" id="KW-1185">Reference proteome</keyword>
<keyword evidence="1" id="KW-0472">Membrane</keyword>
<sequence length="174" mass="19518">MKAQKLLRQIHRWASPLIMLPLGLVIATGILLMLKKDIDWIQPPTARGQVADQIPTQSFEALFAAASGVPQLELSGWGSLDRVDVKPDKGVVKFVAANGWEAQVDTATAEVVQVAYRRSDLIESLHDGSFFAGWTKKWVFLPSGVVLLVLWGTGIYLFFLPHWKRRQKRLARRS</sequence>